<keyword evidence="2" id="KW-1185">Reference proteome</keyword>
<reference evidence="1" key="1">
    <citation type="submission" date="2023-05" db="EMBL/GenBank/DDBJ databases">
        <title>Comparative genomics of Bacillaceae isolates and their secondary metabolite potential.</title>
        <authorList>
            <person name="Song L."/>
            <person name="Nielsen L.J."/>
            <person name="Mohite O."/>
            <person name="Xu X."/>
            <person name="Weber T."/>
            <person name="Kovacs A.T."/>
        </authorList>
    </citation>
    <scope>NUCLEOTIDE SEQUENCE</scope>
    <source>
        <strain evidence="1">XLM17</strain>
    </source>
</reference>
<gene>
    <name evidence="1" type="ORF">QNH39_05865</name>
</gene>
<organism evidence="1 2">
    <name type="scientific">Neobacillus novalis</name>
    <dbReference type="NCBI Taxonomy" id="220687"/>
    <lineage>
        <taxon>Bacteria</taxon>
        <taxon>Bacillati</taxon>
        <taxon>Bacillota</taxon>
        <taxon>Bacilli</taxon>
        <taxon>Bacillales</taxon>
        <taxon>Bacillaceae</taxon>
        <taxon>Neobacillus</taxon>
    </lineage>
</organism>
<evidence type="ECO:0000313" key="1">
    <source>
        <dbReference type="EMBL" id="WHY87381.1"/>
    </source>
</evidence>
<dbReference type="PANTHER" id="PTHR42110:SF1">
    <property type="entry name" value="L-ASPARAGINASE, PUTATIVE (AFU_ORTHOLOGUE AFUA_3G11890)-RELATED"/>
    <property type="match status" value="1"/>
</dbReference>
<dbReference type="PANTHER" id="PTHR42110">
    <property type="entry name" value="L-ASPARAGINASE, PUTATIVE (AFU_ORTHOLOGUE AFUA_3G11890)-RELATED"/>
    <property type="match status" value="1"/>
</dbReference>
<accession>A0AA95MU39</accession>
<dbReference type="RefSeq" id="WP_066083509.1">
    <property type="nucleotide sequence ID" value="NZ_CP126114.1"/>
</dbReference>
<dbReference type="Pfam" id="PF06089">
    <property type="entry name" value="Asparaginase_II"/>
    <property type="match status" value="1"/>
</dbReference>
<dbReference type="Proteomes" id="UP001178288">
    <property type="component" value="Chromosome"/>
</dbReference>
<name>A0AA95MU39_9BACI</name>
<dbReference type="KEGG" id="nnv:QNH39_05865"/>
<evidence type="ECO:0000313" key="2">
    <source>
        <dbReference type="Proteomes" id="UP001178288"/>
    </source>
</evidence>
<sequence>MDATKLVNVTRGNLVESSHKGHVAVVDSKGQLLYFAGNPNAKVFARSSMKPIQAIPVVETGAAYHYEFSDADLSLCCASHNGENMHTDRVLSILARSGMEDTCLKCGTHIPRWQDTYKQLILEGKDVTPLYNNCSGKHTGMLATAKHMNEPIGNYYDLDHPVQQRILAAVSEMTDYPKEEIEIGIDGCGVPVHGVPLERLAYGYAKMAKPDELSEKRRNAIKRITKAMVNAPEMVGGTDRFCTDFMRVGQGRFIGKAGAEGVYCIGDLETGIGIAIKIEDGNGRGVYPAAVEVLKQLNFLTDQQIEELMGHFRPKLRNARNEVIGELAADFKLQRAGAHQE</sequence>
<proteinExistence type="predicted"/>
<dbReference type="EMBL" id="CP126114">
    <property type="protein sequence ID" value="WHY87381.1"/>
    <property type="molecule type" value="Genomic_DNA"/>
</dbReference>
<dbReference type="InterPro" id="IPR010349">
    <property type="entry name" value="Asparaginase_II"/>
</dbReference>
<dbReference type="AlphaFoldDB" id="A0AA95MU39"/>
<protein>
    <submittedName>
        <fullName evidence="1">Asparaginase</fullName>
    </submittedName>
</protein>